<evidence type="ECO:0000313" key="7">
    <source>
        <dbReference type="EMBL" id="TDK84456.1"/>
    </source>
</evidence>
<evidence type="ECO:0000256" key="2">
    <source>
        <dbReference type="ARBA" id="ARBA00005102"/>
    </source>
</evidence>
<name>A0A4R5W6W4_MYCMU</name>
<dbReference type="Gene3D" id="3.40.630.30">
    <property type="match status" value="1"/>
</dbReference>
<accession>A0A4R5W6W4</accession>
<dbReference type="SUPFAM" id="SSF55729">
    <property type="entry name" value="Acyl-CoA N-acyltransferases (Nat)"/>
    <property type="match status" value="1"/>
</dbReference>
<comment type="pathway">
    <text evidence="2">Siderophore biosynthesis; mycobactin biosynthesis.</text>
</comment>
<keyword evidence="7" id="KW-0808">Transferase</keyword>
<organism evidence="7 8">
    <name type="scientific">Mycolicibacterium mucogenicum</name>
    <name type="common">Mycobacterium mucogenicum</name>
    <dbReference type="NCBI Taxonomy" id="56689"/>
    <lineage>
        <taxon>Bacteria</taxon>
        <taxon>Bacillati</taxon>
        <taxon>Actinomycetota</taxon>
        <taxon>Actinomycetes</taxon>
        <taxon>Mycobacteriales</taxon>
        <taxon>Mycobacteriaceae</taxon>
        <taxon>Mycolicibacterium</taxon>
    </lineage>
</organism>
<dbReference type="EMBL" id="SDLO01000043">
    <property type="protein sequence ID" value="TDK84456.1"/>
    <property type="molecule type" value="Genomic_DNA"/>
</dbReference>
<dbReference type="PROSITE" id="PS51186">
    <property type="entry name" value="GNAT"/>
    <property type="match status" value="1"/>
</dbReference>
<dbReference type="GO" id="GO:0016410">
    <property type="term" value="F:N-acyltransferase activity"/>
    <property type="evidence" value="ECO:0007669"/>
    <property type="project" value="TreeGrafter"/>
</dbReference>
<dbReference type="Pfam" id="PF13523">
    <property type="entry name" value="Acetyltransf_8"/>
    <property type="match status" value="1"/>
</dbReference>
<evidence type="ECO:0000256" key="5">
    <source>
        <dbReference type="ARBA" id="ARBA00031122"/>
    </source>
</evidence>
<dbReference type="GO" id="GO:0046677">
    <property type="term" value="P:response to antibiotic"/>
    <property type="evidence" value="ECO:0007669"/>
    <property type="project" value="UniProtKB-KW"/>
</dbReference>
<evidence type="ECO:0000256" key="3">
    <source>
        <dbReference type="ARBA" id="ARBA00020586"/>
    </source>
</evidence>
<dbReference type="Proteomes" id="UP000294929">
    <property type="component" value="Unassembled WGS sequence"/>
</dbReference>
<sequence length="210" mass="23526">MSGRLAAEMTEIDQGPVLPRELTSLSAEVRAVGAPPVPQLAGPWAVRLVDADADAEMLSEWMNRPHLAEAWEYDRPPAWWRRHLQAQLDGEYSRPLLVSYQDKAMGYLELYWAAKDSIAPCYDAEPHDLGLHAAIADERFVNRGLGPLLMPQVLASLFELVPSCRRVMFDPDHRNTGARRLVEHGGAEFLGEHDMANRRMALYALARPSS</sequence>
<dbReference type="UniPathway" id="UPA00011"/>
<protein>
    <recommendedName>
        <fullName evidence="3">Lysine N-acyltransferase MbtK</fullName>
    </recommendedName>
    <alternativeName>
        <fullName evidence="5">Mycobactin synthase protein K</fullName>
    </alternativeName>
</protein>
<comment type="caution">
    <text evidence="7">The sequence shown here is derived from an EMBL/GenBank/DDBJ whole genome shotgun (WGS) entry which is preliminary data.</text>
</comment>
<dbReference type="PANTHER" id="PTHR31438:SF1">
    <property type="entry name" value="LYSINE N-ACYLTRANSFERASE C17G9.06C-RELATED"/>
    <property type="match status" value="1"/>
</dbReference>
<evidence type="ECO:0000259" key="6">
    <source>
        <dbReference type="PROSITE" id="PS51186"/>
    </source>
</evidence>
<comment type="function">
    <text evidence="1">Acyltransferase required for the direct transfer of medium- to long-chain fatty acyl moieties from a carrier protein (MbtL) on to the epsilon-amino group of lysine residue in the mycobactin core.</text>
</comment>
<proteinExistence type="predicted"/>
<dbReference type="InterPro" id="IPR016181">
    <property type="entry name" value="Acyl_CoA_acyltransferase"/>
</dbReference>
<dbReference type="SMART" id="SM01006">
    <property type="entry name" value="AlcB"/>
    <property type="match status" value="1"/>
</dbReference>
<evidence type="ECO:0000313" key="8">
    <source>
        <dbReference type="Proteomes" id="UP000294929"/>
    </source>
</evidence>
<reference evidence="7 8" key="1">
    <citation type="submission" date="2019-01" db="EMBL/GenBank/DDBJ databases">
        <title>High-quality-draft genome sequences of five non-tuberculosis mycobacteriaceae isolated from a nosocomial environment.</title>
        <authorList>
            <person name="Tiago I."/>
            <person name="Alarico S."/>
            <person name="Pereira S.G."/>
            <person name="Coelho C."/>
            <person name="Maranha A."/>
            <person name="Empadinhas N."/>
        </authorList>
    </citation>
    <scope>NUCLEOTIDE SEQUENCE [LARGE SCALE GENOMIC DNA]</scope>
    <source>
        <strain evidence="7 8">24AIII</strain>
    </source>
</reference>
<evidence type="ECO:0000256" key="4">
    <source>
        <dbReference type="ARBA" id="ARBA00023251"/>
    </source>
</evidence>
<feature type="domain" description="N-acetyltransferase" evidence="6">
    <location>
        <begin position="46"/>
        <end position="205"/>
    </location>
</feature>
<gene>
    <name evidence="7" type="ORF">EUA03_26545</name>
</gene>
<keyword evidence="4" id="KW-0046">Antibiotic resistance</keyword>
<dbReference type="InterPro" id="IPR019432">
    <property type="entry name" value="Acyltransferase_MbtK/IucB-like"/>
</dbReference>
<dbReference type="InterPro" id="IPR000182">
    <property type="entry name" value="GNAT_dom"/>
</dbReference>
<dbReference type="AlphaFoldDB" id="A0A4R5W6W4"/>
<dbReference type="GO" id="GO:0019290">
    <property type="term" value="P:siderophore biosynthetic process"/>
    <property type="evidence" value="ECO:0007669"/>
    <property type="project" value="InterPro"/>
</dbReference>
<evidence type="ECO:0000256" key="1">
    <source>
        <dbReference type="ARBA" id="ARBA00003818"/>
    </source>
</evidence>
<dbReference type="PANTHER" id="PTHR31438">
    <property type="entry name" value="LYSINE N-ACYLTRANSFERASE C17G9.06C-RELATED"/>
    <property type="match status" value="1"/>
</dbReference>